<feature type="transmembrane region" description="Helical" evidence="3">
    <location>
        <begin position="67"/>
        <end position="91"/>
    </location>
</feature>
<reference evidence="5 6" key="2">
    <citation type="submission" date="2019-01" db="EMBL/GenBank/DDBJ databases">
        <title>A chromosome length genome reference of the Java medaka (oryzias javanicus).</title>
        <authorList>
            <person name="Herpin A."/>
            <person name="Takehana Y."/>
            <person name="Naruse K."/>
            <person name="Ansai S."/>
            <person name="Kawaguchi M."/>
        </authorList>
    </citation>
    <scope>NUCLEOTIDE SEQUENCE [LARGE SCALE GENOMIC DNA]</scope>
    <source>
        <strain evidence="5">RS831</strain>
        <tissue evidence="5">Whole body</tissue>
    </source>
</reference>
<comment type="subcellular location">
    <subcellularLocation>
        <location evidence="1">Cell membrane</location>
        <topology evidence="1">Single-pass type II membrane protein</topology>
    </subcellularLocation>
</comment>
<keyword evidence="3" id="KW-1133">Transmembrane helix</keyword>
<keyword evidence="3" id="KW-0812">Transmembrane</keyword>
<dbReference type="Proteomes" id="UP000283210">
    <property type="component" value="Chromosome 16"/>
</dbReference>
<gene>
    <name evidence="5" type="ORF">OJAV_G00160950</name>
</gene>
<dbReference type="InterPro" id="IPR016186">
    <property type="entry name" value="C-type_lectin-like/link_sf"/>
</dbReference>
<dbReference type="SMART" id="SM00034">
    <property type="entry name" value="CLECT"/>
    <property type="match status" value="1"/>
</dbReference>
<dbReference type="PANTHER" id="PTHR45710">
    <property type="entry name" value="C-TYPE LECTIN DOMAIN-CONTAINING PROTEIN 180"/>
    <property type="match status" value="1"/>
</dbReference>
<dbReference type="GO" id="GO:0005886">
    <property type="term" value="C:plasma membrane"/>
    <property type="evidence" value="ECO:0007669"/>
    <property type="project" value="UniProtKB-SubCell"/>
</dbReference>
<feature type="compositionally biased region" description="Basic and acidic residues" evidence="2">
    <location>
        <begin position="12"/>
        <end position="29"/>
    </location>
</feature>
<name>A0A437CJ76_ORYJA</name>
<sequence length="242" mass="27272">MEMQEAPATAEVEDKGKGAGEAKKEGKAEEEADPGLYSSLQNPNEDVYAEAFHTSKPRRELPGNARLYRVMCVCLSVLCLILLMAVVVLGWKLQDGSAACSYKMCNEMVCMEYIKNTRATCALCPRGWIPLDKHCYYLSTFRLTWDKSQENCTKNGGSLAVITSQKVQNYLSQEGYLNYWVGLKQQESEWKWVDNNMLEKSYWRSSPGDGDCALLFSRDSAAKNWGKASCSSASYYICQIEY</sequence>
<dbReference type="InterPro" id="IPR001304">
    <property type="entry name" value="C-type_lectin-like"/>
</dbReference>
<evidence type="ECO:0000256" key="1">
    <source>
        <dbReference type="ARBA" id="ARBA00004401"/>
    </source>
</evidence>
<protein>
    <recommendedName>
        <fullName evidence="4">C-type lectin domain-containing protein</fullName>
    </recommendedName>
</protein>
<dbReference type="Pfam" id="PF00059">
    <property type="entry name" value="Lectin_C"/>
    <property type="match status" value="1"/>
</dbReference>
<dbReference type="InterPro" id="IPR016187">
    <property type="entry name" value="CTDL_fold"/>
</dbReference>
<dbReference type="SUPFAM" id="SSF56436">
    <property type="entry name" value="C-type lectin-like"/>
    <property type="match status" value="1"/>
</dbReference>
<dbReference type="InterPro" id="IPR050828">
    <property type="entry name" value="C-type_lectin/matrix_domain"/>
</dbReference>
<dbReference type="EMBL" id="CM012452">
    <property type="protein sequence ID" value="RVE62772.1"/>
    <property type="molecule type" value="Genomic_DNA"/>
</dbReference>
<evidence type="ECO:0000256" key="3">
    <source>
        <dbReference type="SAM" id="Phobius"/>
    </source>
</evidence>
<proteinExistence type="predicted"/>
<evidence type="ECO:0000313" key="6">
    <source>
        <dbReference type="Proteomes" id="UP000283210"/>
    </source>
</evidence>
<dbReference type="PANTHER" id="PTHR45710:SF28">
    <property type="entry name" value="C-TYPE LECTIN DOMAIN FAMILY 4 MEMBER C ISOFORM 1"/>
    <property type="match status" value="1"/>
</dbReference>
<keyword evidence="6" id="KW-1185">Reference proteome</keyword>
<dbReference type="PROSITE" id="PS50041">
    <property type="entry name" value="C_TYPE_LECTIN_2"/>
    <property type="match status" value="1"/>
</dbReference>
<feature type="region of interest" description="Disordered" evidence="2">
    <location>
        <begin position="1"/>
        <end position="41"/>
    </location>
</feature>
<evidence type="ECO:0000256" key="2">
    <source>
        <dbReference type="SAM" id="MobiDB-lite"/>
    </source>
</evidence>
<dbReference type="Gene3D" id="3.10.100.10">
    <property type="entry name" value="Mannose-Binding Protein A, subunit A"/>
    <property type="match status" value="1"/>
</dbReference>
<evidence type="ECO:0000259" key="4">
    <source>
        <dbReference type="PROSITE" id="PS50041"/>
    </source>
</evidence>
<organism evidence="5 6">
    <name type="scientific">Oryzias javanicus</name>
    <name type="common">Javanese ricefish</name>
    <name type="synonym">Aplocheilus javanicus</name>
    <dbReference type="NCBI Taxonomy" id="123683"/>
    <lineage>
        <taxon>Eukaryota</taxon>
        <taxon>Metazoa</taxon>
        <taxon>Chordata</taxon>
        <taxon>Craniata</taxon>
        <taxon>Vertebrata</taxon>
        <taxon>Euteleostomi</taxon>
        <taxon>Actinopterygii</taxon>
        <taxon>Neopterygii</taxon>
        <taxon>Teleostei</taxon>
        <taxon>Neoteleostei</taxon>
        <taxon>Acanthomorphata</taxon>
        <taxon>Ovalentaria</taxon>
        <taxon>Atherinomorphae</taxon>
        <taxon>Beloniformes</taxon>
        <taxon>Adrianichthyidae</taxon>
        <taxon>Oryziinae</taxon>
        <taxon>Oryzias</taxon>
    </lineage>
</organism>
<dbReference type="OrthoDB" id="10059571at2759"/>
<keyword evidence="3" id="KW-0472">Membrane</keyword>
<evidence type="ECO:0000313" key="5">
    <source>
        <dbReference type="EMBL" id="RVE62772.1"/>
    </source>
</evidence>
<dbReference type="AlphaFoldDB" id="A0A437CJ76"/>
<accession>A0A437CJ76</accession>
<dbReference type="OMA" id="QQCADGW"/>
<feature type="domain" description="C-type lectin" evidence="4">
    <location>
        <begin position="131"/>
        <end position="239"/>
    </location>
</feature>
<reference evidence="5 6" key="1">
    <citation type="submission" date="2018-11" db="EMBL/GenBank/DDBJ databases">
        <authorList>
            <person name="Lopez-Roques C."/>
            <person name="Donnadieu C."/>
            <person name="Bouchez O."/>
            <person name="Klopp C."/>
            <person name="Cabau C."/>
            <person name="Zahm M."/>
        </authorList>
    </citation>
    <scope>NUCLEOTIDE SEQUENCE [LARGE SCALE GENOMIC DNA]</scope>
    <source>
        <strain evidence="5">RS831</strain>
        <tissue evidence="5">Whole body</tissue>
    </source>
</reference>